<name>A0A811Z2H9_NYCPR</name>
<proteinExistence type="predicted"/>
<dbReference type="EMBL" id="CAJHUB010000757">
    <property type="protein sequence ID" value="CAD7684263.1"/>
    <property type="molecule type" value="Genomic_DNA"/>
</dbReference>
<feature type="region of interest" description="Disordered" evidence="1">
    <location>
        <begin position="1"/>
        <end position="74"/>
    </location>
</feature>
<evidence type="ECO:0000256" key="1">
    <source>
        <dbReference type="SAM" id="MobiDB-lite"/>
    </source>
</evidence>
<keyword evidence="3" id="KW-1185">Reference proteome</keyword>
<organism evidence="2 3">
    <name type="scientific">Nyctereutes procyonoides</name>
    <name type="common">Raccoon dog</name>
    <name type="synonym">Canis procyonoides</name>
    <dbReference type="NCBI Taxonomy" id="34880"/>
    <lineage>
        <taxon>Eukaryota</taxon>
        <taxon>Metazoa</taxon>
        <taxon>Chordata</taxon>
        <taxon>Craniata</taxon>
        <taxon>Vertebrata</taxon>
        <taxon>Euteleostomi</taxon>
        <taxon>Mammalia</taxon>
        <taxon>Eutheria</taxon>
        <taxon>Laurasiatheria</taxon>
        <taxon>Carnivora</taxon>
        <taxon>Caniformia</taxon>
        <taxon>Canidae</taxon>
        <taxon>Nyctereutes</taxon>
    </lineage>
</organism>
<dbReference type="Proteomes" id="UP000645828">
    <property type="component" value="Unassembled WGS sequence"/>
</dbReference>
<evidence type="ECO:0000313" key="3">
    <source>
        <dbReference type="Proteomes" id="UP000645828"/>
    </source>
</evidence>
<evidence type="ECO:0000313" key="2">
    <source>
        <dbReference type="EMBL" id="CAD7684263.1"/>
    </source>
</evidence>
<accession>A0A811Z2H9</accession>
<feature type="compositionally biased region" description="Low complexity" evidence="1">
    <location>
        <begin position="33"/>
        <end position="42"/>
    </location>
</feature>
<dbReference type="AlphaFoldDB" id="A0A811Z2H9"/>
<protein>
    <submittedName>
        <fullName evidence="2">(raccoon dog) hypothetical protein</fullName>
    </submittedName>
</protein>
<comment type="caution">
    <text evidence="2">The sequence shown here is derived from an EMBL/GenBank/DDBJ whole genome shotgun (WGS) entry which is preliminary data.</text>
</comment>
<reference evidence="2" key="1">
    <citation type="submission" date="2020-12" db="EMBL/GenBank/DDBJ databases">
        <authorList>
            <consortium name="Molecular Ecology Group"/>
        </authorList>
    </citation>
    <scope>NUCLEOTIDE SEQUENCE</scope>
    <source>
        <strain evidence="2">TBG_1078</strain>
    </source>
</reference>
<gene>
    <name evidence="2" type="ORF">NYPRO_LOCUS17056</name>
</gene>
<sequence length="255" mass="26591">MRTAAARSRAGEAGTAAPSPSIPPVVTNSQTTPLLPAAERYPAAPPPPAPLTHRGRTGRRSGPPGRAAGGLIRGRGGRRLPVLRRAWACGRLSWRWVRRGEGPGAARRSRPGRRAFPTWRPLAAREPPAGGSERRPGVRLFPAASAGELRGLLTGASRVVRVALAGGRLVCPDPCWPAPGRSLQRAPGLRPTRLRLLSGAASSGGARGLAERAGRWSDAESEAGAVLVGPDVTVRGAVRALEPGLRGRGAGRRAW</sequence>